<evidence type="ECO:0000313" key="2">
    <source>
        <dbReference type="Proteomes" id="UP000679725"/>
    </source>
</evidence>
<name>A0ABN7RAU6_9BACT</name>
<dbReference type="Proteomes" id="UP000679725">
    <property type="component" value="Unassembled WGS sequence"/>
</dbReference>
<evidence type="ECO:0008006" key="3">
    <source>
        <dbReference type="Google" id="ProtNLM"/>
    </source>
</evidence>
<dbReference type="EMBL" id="CAJRAU010000002">
    <property type="protein sequence ID" value="CAG5068967.1"/>
    <property type="molecule type" value="Genomic_DNA"/>
</dbReference>
<dbReference type="RefSeq" id="WP_215233075.1">
    <property type="nucleotide sequence ID" value="NZ_CAJRAU010000002.1"/>
</dbReference>
<proteinExistence type="predicted"/>
<comment type="caution">
    <text evidence="1">The sequence shown here is derived from an EMBL/GenBank/DDBJ whole genome shotgun (WGS) entry which is preliminary data.</text>
</comment>
<protein>
    <recommendedName>
        <fullName evidence="3">Transcriptional regulator</fullName>
    </recommendedName>
</protein>
<keyword evidence="2" id="KW-1185">Reference proteome</keyword>
<gene>
    <name evidence="1" type="ORF">DYBT9623_01700</name>
</gene>
<organism evidence="1 2">
    <name type="scientific">Dyadobacter linearis</name>
    <dbReference type="NCBI Taxonomy" id="2823330"/>
    <lineage>
        <taxon>Bacteria</taxon>
        <taxon>Pseudomonadati</taxon>
        <taxon>Bacteroidota</taxon>
        <taxon>Cytophagia</taxon>
        <taxon>Cytophagales</taxon>
        <taxon>Spirosomataceae</taxon>
        <taxon>Dyadobacter</taxon>
    </lineage>
</organism>
<evidence type="ECO:0000313" key="1">
    <source>
        <dbReference type="EMBL" id="CAG5068967.1"/>
    </source>
</evidence>
<reference evidence="1 2" key="1">
    <citation type="submission" date="2021-04" db="EMBL/GenBank/DDBJ databases">
        <authorList>
            <person name="Rodrigo-Torres L."/>
            <person name="Arahal R. D."/>
            <person name="Lucena T."/>
        </authorList>
    </citation>
    <scope>NUCLEOTIDE SEQUENCE [LARGE SCALE GENOMIC DNA]</scope>
    <source>
        <strain evidence="1 2">CECT 9623</strain>
    </source>
</reference>
<accession>A0ABN7RAU6</accession>
<sequence length="72" mass="8264">METITSENQYEAALEDLHLLMKIGEDKISDEEAHEIEMLGLAIQAYEKIHYPFPIPKNRPKAPGHRPQLPAR</sequence>